<sequence length="80" mass="8826">MTSTVLPTTVIGSYALPSWLWLARDAMVTGRYGPTDIAETLEDATRIALQDQIEAGVDIVSDGEMRRVNFILVATWDALR</sequence>
<protein>
    <recommendedName>
        <fullName evidence="1">Cobalamin-independent methionine synthase MetE C-terminal/archaeal domain-containing protein</fullName>
    </recommendedName>
</protein>
<name>W4LCY7_9BACT</name>
<dbReference type="GO" id="GO:0009086">
    <property type="term" value="P:methionine biosynthetic process"/>
    <property type="evidence" value="ECO:0007669"/>
    <property type="project" value="InterPro"/>
</dbReference>
<organism evidence="2 3">
    <name type="scientific">Candidatus Entotheonella gemina</name>
    <dbReference type="NCBI Taxonomy" id="1429439"/>
    <lineage>
        <taxon>Bacteria</taxon>
        <taxon>Pseudomonadati</taxon>
        <taxon>Nitrospinota/Tectimicrobiota group</taxon>
        <taxon>Candidatus Tectimicrobiota</taxon>
        <taxon>Candidatus Entotheonellia</taxon>
        <taxon>Candidatus Entotheonellales</taxon>
        <taxon>Candidatus Entotheonellaceae</taxon>
        <taxon>Candidatus Entotheonella</taxon>
    </lineage>
</organism>
<dbReference type="EMBL" id="AZHX01002348">
    <property type="protein sequence ID" value="ETW95186.1"/>
    <property type="molecule type" value="Genomic_DNA"/>
</dbReference>
<dbReference type="HOGENOM" id="CLU_2583181_0_0_7"/>
<evidence type="ECO:0000313" key="2">
    <source>
        <dbReference type="EMBL" id="ETW95186.1"/>
    </source>
</evidence>
<dbReference type="SUPFAM" id="SSF51726">
    <property type="entry name" value="UROD/MetE-like"/>
    <property type="match status" value="1"/>
</dbReference>
<evidence type="ECO:0000313" key="3">
    <source>
        <dbReference type="Proteomes" id="UP000019140"/>
    </source>
</evidence>
<comment type="caution">
    <text evidence="2">The sequence shown here is derived from an EMBL/GenBank/DDBJ whole genome shotgun (WGS) entry which is preliminary data.</text>
</comment>
<dbReference type="GO" id="GO:0003871">
    <property type="term" value="F:5-methyltetrahydropteroyltriglutamate-homocysteine S-methyltransferase activity"/>
    <property type="evidence" value="ECO:0007669"/>
    <property type="project" value="InterPro"/>
</dbReference>
<dbReference type="Proteomes" id="UP000019140">
    <property type="component" value="Unassembled WGS sequence"/>
</dbReference>
<feature type="domain" description="Cobalamin-independent methionine synthase MetE C-terminal/archaeal" evidence="1">
    <location>
        <begin position="6"/>
        <end position="69"/>
    </location>
</feature>
<dbReference type="GO" id="GO:0008270">
    <property type="term" value="F:zinc ion binding"/>
    <property type="evidence" value="ECO:0007669"/>
    <property type="project" value="InterPro"/>
</dbReference>
<evidence type="ECO:0000259" key="1">
    <source>
        <dbReference type="Pfam" id="PF01717"/>
    </source>
</evidence>
<dbReference type="AlphaFoldDB" id="W4LCY7"/>
<accession>W4LCY7</accession>
<dbReference type="InterPro" id="IPR038071">
    <property type="entry name" value="UROD/MetE-like_sf"/>
</dbReference>
<proteinExistence type="predicted"/>
<keyword evidence="3" id="KW-1185">Reference proteome</keyword>
<dbReference type="InterPro" id="IPR002629">
    <property type="entry name" value="Met_Synth_C/arc"/>
</dbReference>
<dbReference type="Gene3D" id="3.20.20.210">
    <property type="match status" value="1"/>
</dbReference>
<gene>
    <name evidence="2" type="ORF">ETSY2_48530</name>
</gene>
<reference evidence="2 3" key="1">
    <citation type="journal article" date="2014" name="Nature">
        <title>An environmental bacterial taxon with a large and distinct metabolic repertoire.</title>
        <authorList>
            <person name="Wilson M.C."/>
            <person name="Mori T."/>
            <person name="Ruckert C."/>
            <person name="Uria A.R."/>
            <person name="Helf M.J."/>
            <person name="Takada K."/>
            <person name="Gernert C."/>
            <person name="Steffens U.A."/>
            <person name="Heycke N."/>
            <person name="Schmitt S."/>
            <person name="Rinke C."/>
            <person name="Helfrich E.J."/>
            <person name="Brachmann A.O."/>
            <person name="Gurgui C."/>
            <person name="Wakimoto T."/>
            <person name="Kracht M."/>
            <person name="Crusemann M."/>
            <person name="Hentschel U."/>
            <person name="Abe I."/>
            <person name="Matsunaga S."/>
            <person name="Kalinowski J."/>
            <person name="Takeyama H."/>
            <person name="Piel J."/>
        </authorList>
    </citation>
    <scope>NUCLEOTIDE SEQUENCE [LARGE SCALE GENOMIC DNA]</scope>
    <source>
        <strain evidence="3">TSY2</strain>
    </source>
</reference>
<dbReference type="Pfam" id="PF01717">
    <property type="entry name" value="Meth_synt_2"/>
    <property type="match status" value="1"/>
</dbReference>